<feature type="chain" id="PRO_5012117224" evidence="2">
    <location>
        <begin position="20"/>
        <end position="112"/>
    </location>
</feature>
<dbReference type="OrthoDB" id="1138362at2759"/>
<keyword evidence="2" id="KW-0732">Signal</keyword>
<evidence type="ECO:0000256" key="1">
    <source>
        <dbReference type="SAM" id="MobiDB-lite"/>
    </source>
</evidence>
<evidence type="ECO:0000313" key="4">
    <source>
        <dbReference type="Proteomes" id="UP000187406"/>
    </source>
</evidence>
<dbReference type="EMBL" id="BDDD01000122">
    <property type="protein sequence ID" value="GAV59725.1"/>
    <property type="molecule type" value="Genomic_DNA"/>
</dbReference>
<dbReference type="AlphaFoldDB" id="A0A1Q3AVM8"/>
<evidence type="ECO:0000256" key="2">
    <source>
        <dbReference type="SAM" id="SignalP"/>
    </source>
</evidence>
<organism evidence="3 4">
    <name type="scientific">Cephalotus follicularis</name>
    <name type="common">Albany pitcher plant</name>
    <dbReference type="NCBI Taxonomy" id="3775"/>
    <lineage>
        <taxon>Eukaryota</taxon>
        <taxon>Viridiplantae</taxon>
        <taxon>Streptophyta</taxon>
        <taxon>Embryophyta</taxon>
        <taxon>Tracheophyta</taxon>
        <taxon>Spermatophyta</taxon>
        <taxon>Magnoliopsida</taxon>
        <taxon>eudicotyledons</taxon>
        <taxon>Gunneridae</taxon>
        <taxon>Pentapetalae</taxon>
        <taxon>rosids</taxon>
        <taxon>fabids</taxon>
        <taxon>Oxalidales</taxon>
        <taxon>Cephalotaceae</taxon>
        <taxon>Cephalotus</taxon>
    </lineage>
</organism>
<reference evidence="4" key="1">
    <citation type="submission" date="2016-04" db="EMBL/GenBank/DDBJ databases">
        <title>Cephalotus genome sequencing.</title>
        <authorList>
            <person name="Fukushima K."/>
            <person name="Hasebe M."/>
            <person name="Fang X."/>
        </authorList>
    </citation>
    <scope>NUCLEOTIDE SEQUENCE [LARGE SCALE GENOMIC DNA]</scope>
    <source>
        <strain evidence="4">cv. St1</strain>
    </source>
</reference>
<accession>A0A1Q3AVM8</accession>
<gene>
    <name evidence="3" type="ORF">CFOL_v3_03256</name>
</gene>
<protein>
    <submittedName>
        <fullName evidence="3">Uncharacterized protein</fullName>
    </submittedName>
</protein>
<feature type="signal peptide" evidence="2">
    <location>
        <begin position="1"/>
        <end position="19"/>
    </location>
</feature>
<proteinExistence type="predicted"/>
<keyword evidence="4" id="KW-1185">Reference proteome</keyword>
<feature type="region of interest" description="Disordered" evidence="1">
    <location>
        <begin position="93"/>
        <end position="112"/>
    </location>
</feature>
<comment type="caution">
    <text evidence="3">The sequence shown here is derived from an EMBL/GenBank/DDBJ whole genome shotgun (WGS) entry which is preliminary data.</text>
</comment>
<name>A0A1Q3AVM8_CEPFO</name>
<sequence>MKAMHFLIMFCLLATVAYFYDLNISPSSTSSFLIFLPGRRSMRELRILSASHQAGYHNVKVLYGETEPSKAQEGSVGLKYAISEDNLDDPEYHIDYHGVTTHPTPNPKHPKP</sequence>
<dbReference type="Proteomes" id="UP000187406">
    <property type="component" value="Unassembled WGS sequence"/>
</dbReference>
<dbReference type="InParanoid" id="A0A1Q3AVM8"/>
<evidence type="ECO:0000313" key="3">
    <source>
        <dbReference type="EMBL" id="GAV59725.1"/>
    </source>
</evidence>